<feature type="transmembrane region" description="Helical" evidence="1">
    <location>
        <begin position="81"/>
        <end position="100"/>
    </location>
</feature>
<keyword evidence="1" id="KW-0812">Transmembrane</keyword>
<dbReference type="AlphaFoldDB" id="A0A327JXB5"/>
<evidence type="ECO:0000256" key="1">
    <source>
        <dbReference type="SAM" id="Phobius"/>
    </source>
</evidence>
<keyword evidence="1" id="KW-0472">Membrane</keyword>
<dbReference type="EMBL" id="NPEV01000003">
    <property type="protein sequence ID" value="RAI29612.1"/>
    <property type="molecule type" value="Genomic_DNA"/>
</dbReference>
<comment type="caution">
    <text evidence="2">The sequence shown here is derived from an EMBL/GenBank/DDBJ whole genome shotgun (WGS) entry which is preliminary data.</text>
</comment>
<sequence length="130" mass="14688">MIIVTVLSVFAGFLVAIVTILGDPTMIPDGTWRTAEVRRENIEASLIRHGWLFIVYLLAIGCLFSGILIEKSSVSACFKLWFERIYLFLGIFSFLLTFALPSMLLKMQMARLDAEIERRRRSAGIDAGKK</sequence>
<reference evidence="2 3" key="1">
    <citation type="submission" date="2017-07" db="EMBL/GenBank/DDBJ databases">
        <title>Draft Genome Sequences of Select Purple Nonsulfur Bacteria.</title>
        <authorList>
            <person name="Lasarre B."/>
            <person name="Mckinlay J.B."/>
        </authorList>
    </citation>
    <scope>NUCLEOTIDE SEQUENCE [LARGE SCALE GENOMIC DNA]</scope>
    <source>
        <strain evidence="2 3">DSM 11290</strain>
    </source>
</reference>
<feature type="transmembrane region" description="Helical" evidence="1">
    <location>
        <begin position="46"/>
        <end position="69"/>
    </location>
</feature>
<name>A0A327JXB5_9HYPH</name>
<accession>A0A327JXB5</accession>
<evidence type="ECO:0000313" key="3">
    <source>
        <dbReference type="Proteomes" id="UP000249299"/>
    </source>
</evidence>
<evidence type="ECO:0000313" key="2">
    <source>
        <dbReference type="EMBL" id="RAI29612.1"/>
    </source>
</evidence>
<protein>
    <submittedName>
        <fullName evidence="2">Uncharacterized protein</fullName>
    </submittedName>
</protein>
<keyword evidence="1" id="KW-1133">Transmembrane helix</keyword>
<dbReference type="Proteomes" id="UP000249299">
    <property type="component" value="Unassembled WGS sequence"/>
</dbReference>
<proteinExistence type="predicted"/>
<gene>
    <name evidence="2" type="ORF">CH339_02920</name>
</gene>
<organism evidence="2 3">
    <name type="scientific">Rhodobium orientis</name>
    <dbReference type="NCBI Taxonomy" id="34017"/>
    <lineage>
        <taxon>Bacteria</taxon>
        <taxon>Pseudomonadati</taxon>
        <taxon>Pseudomonadota</taxon>
        <taxon>Alphaproteobacteria</taxon>
        <taxon>Hyphomicrobiales</taxon>
        <taxon>Rhodobiaceae</taxon>
        <taxon>Rhodobium</taxon>
    </lineage>
</organism>
<keyword evidence="3" id="KW-1185">Reference proteome</keyword>